<accession>A0ABW3KBY2</accession>
<proteinExistence type="predicted"/>
<dbReference type="RefSeq" id="WP_379556562.1">
    <property type="nucleotide sequence ID" value="NZ_JBHTJS010000001.1"/>
</dbReference>
<organism evidence="2 3">
    <name type="scientific">Oceanisphaera ostreae</name>
    <dbReference type="NCBI Taxonomy" id="914151"/>
    <lineage>
        <taxon>Bacteria</taxon>
        <taxon>Pseudomonadati</taxon>
        <taxon>Pseudomonadota</taxon>
        <taxon>Gammaproteobacteria</taxon>
        <taxon>Aeromonadales</taxon>
        <taxon>Aeromonadaceae</taxon>
        <taxon>Oceanisphaera</taxon>
    </lineage>
</organism>
<gene>
    <name evidence="2" type="ORF">ACFQ1C_00430</name>
</gene>
<evidence type="ECO:0000313" key="2">
    <source>
        <dbReference type="EMBL" id="MFD1006635.1"/>
    </source>
</evidence>
<reference evidence="3" key="1">
    <citation type="journal article" date="2019" name="Int. J. Syst. Evol. Microbiol.">
        <title>The Global Catalogue of Microorganisms (GCM) 10K type strain sequencing project: providing services to taxonomists for standard genome sequencing and annotation.</title>
        <authorList>
            <consortium name="The Broad Institute Genomics Platform"/>
            <consortium name="The Broad Institute Genome Sequencing Center for Infectious Disease"/>
            <person name="Wu L."/>
            <person name="Ma J."/>
        </authorList>
    </citation>
    <scope>NUCLEOTIDE SEQUENCE [LARGE SCALE GENOMIC DNA]</scope>
    <source>
        <strain evidence="3">CCUG 60525</strain>
    </source>
</reference>
<evidence type="ECO:0000259" key="1">
    <source>
        <dbReference type="Pfam" id="PF13006"/>
    </source>
</evidence>
<dbReference type="InterPro" id="IPR024473">
    <property type="entry name" value="Transposases_IS4_N"/>
</dbReference>
<dbReference type="EMBL" id="JBHTJS010000001">
    <property type="protein sequence ID" value="MFD1006635.1"/>
    <property type="molecule type" value="Genomic_DNA"/>
</dbReference>
<feature type="domain" description="Transposase IS4 N-terminal" evidence="1">
    <location>
        <begin position="15"/>
        <end position="54"/>
    </location>
</feature>
<sequence>MLAHWLLDTDTFAAPESLSTFHKHLPLGWIHTALEQTDKASVRRRKLPAELVVW</sequence>
<dbReference type="Pfam" id="PF13006">
    <property type="entry name" value="Nterm_IS4"/>
    <property type="match status" value="1"/>
</dbReference>
<name>A0ABW3KBY2_9GAMM</name>
<keyword evidence="3" id="KW-1185">Reference proteome</keyword>
<dbReference type="Proteomes" id="UP001597048">
    <property type="component" value="Unassembled WGS sequence"/>
</dbReference>
<evidence type="ECO:0000313" key="3">
    <source>
        <dbReference type="Proteomes" id="UP001597048"/>
    </source>
</evidence>
<feature type="non-terminal residue" evidence="2">
    <location>
        <position position="54"/>
    </location>
</feature>
<comment type="caution">
    <text evidence="2">The sequence shown here is derived from an EMBL/GenBank/DDBJ whole genome shotgun (WGS) entry which is preliminary data.</text>
</comment>
<protein>
    <submittedName>
        <fullName evidence="2">Transposase domain-containing protein</fullName>
    </submittedName>
</protein>